<organism evidence="2 3">
    <name type="scientific">Sessilibacter corallicola</name>
    <dbReference type="NCBI Taxonomy" id="2904075"/>
    <lineage>
        <taxon>Bacteria</taxon>
        <taxon>Pseudomonadati</taxon>
        <taxon>Pseudomonadota</taxon>
        <taxon>Gammaproteobacteria</taxon>
        <taxon>Cellvibrionales</taxon>
        <taxon>Cellvibrionaceae</taxon>
        <taxon>Sessilibacter</taxon>
    </lineage>
</organism>
<name>A0ABQ0A822_9GAMM</name>
<dbReference type="EMBL" id="BAABWN010000004">
    <property type="protein sequence ID" value="GAA6167794.1"/>
    <property type="molecule type" value="Genomic_DNA"/>
</dbReference>
<keyword evidence="3" id="KW-1185">Reference proteome</keyword>
<comment type="caution">
    <text evidence="2">The sequence shown here is derived from an EMBL/GenBank/DDBJ whole genome shotgun (WGS) entry which is preliminary data.</text>
</comment>
<gene>
    <name evidence="2" type="ORF">NBRC116591_16040</name>
</gene>
<evidence type="ECO:0000313" key="3">
    <source>
        <dbReference type="Proteomes" id="UP001465153"/>
    </source>
</evidence>
<sequence length="712" mass="82500">MVLRSESISDYKRTIHDRRVEGQVNICIVEDVDVYKEASFLETIESTVLFVFNSPETAFSNIYIKNDQKFNRALKIYNSWGQAVEYIIDSFHGSSGKKILIGETEFYSDGKELQTLLSGYLGKFSDEGIDFTPSTNVAPIGFVGAYLIRDYWRNFRLYGTMQDSADIQEPEIDRSLSPSDLVINGAERLFDYILTLKNEVKRKNSIIDESQKKSNLLNMLNSMVDEFISLHDDKKLNDVHLLSVTNKLKRLLDSYENRTNSLTENLAQVRKDSVERASYFEKLLQTENEKNSYLKDILVYYRDNFASLKTHLYDTEVKLNLAECKISESQDKLDSITENTSKEHSQSACLKKQIELLEGELKSLKSFLANYSSKGASSNTFEIVSGDFSRHCMSNKIEVSGRYNCKGYENLTVVLNDVLLPDHRRLRKIQCKLVKNSSSVALEFRDLVDQQGLVDWSGAKTDKHGKYLIYDPKKLLDENNVRLVSKSDREVFDSVSSIIYLGFKENKIRLLECQNYNDFKLWRSRASELYANLQCSRRNLDFSSILLDEIFEKKNYRHLWIQLNDVVMCGNAVPSVSYKLSYGVDKIKKILNRNYLKLEFREQAFAFRMFDFWPPSNEDKYGVKFELKIYRRRNSVIVSSTELLSRSDQTFIKQIITSLNRGVRCLEFSKQLSEIDSNIWVDNINNVIRGCKVFRFELLSENELLGKVVNDE</sequence>
<keyword evidence="1" id="KW-0175">Coiled coil</keyword>
<accession>A0ABQ0A822</accession>
<evidence type="ECO:0000256" key="1">
    <source>
        <dbReference type="SAM" id="Coils"/>
    </source>
</evidence>
<feature type="coiled-coil region" evidence="1">
    <location>
        <begin position="245"/>
        <end position="272"/>
    </location>
</feature>
<proteinExistence type="predicted"/>
<reference evidence="2 3" key="1">
    <citation type="submission" date="2024-04" db="EMBL/GenBank/DDBJ databases">
        <title>Draft genome sequence of Sessilibacter corallicola NBRC 116591.</title>
        <authorList>
            <person name="Miyakawa T."/>
            <person name="Kusuya Y."/>
            <person name="Miura T."/>
        </authorList>
    </citation>
    <scope>NUCLEOTIDE SEQUENCE [LARGE SCALE GENOMIC DNA]</scope>
    <source>
        <strain evidence="2 3">KU-00831-HH</strain>
    </source>
</reference>
<evidence type="ECO:0000313" key="2">
    <source>
        <dbReference type="EMBL" id="GAA6167794.1"/>
    </source>
</evidence>
<protein>
    <submittedName>
        <fullName evidence="2">Uncharacterized protein</fullName>
    </submittedName>
</protein>
<dbReference type="Proteomes" id="UP001465153">
    <property type="component" value="Unassembled WGS sequence"/>
</dbReference>